<evidence type="ECO:0000256" key="1">
    <source>
        <dbReference type="ARBA" id="ARBA00022527"/>
    </source>
</evidence>
<dbReference type="PANTHER" id="PTHR35526:SF3">
    <property type="entry name" value="ANTI-SIGMA-F FACTOR RSBW"/>
    <property type="match status" value="1"/>
</dbReference>
<evidence type="ECO:0000259" key="2">
    <source>
        <dbReference type="Pfam" id="PF13581"/>
    </source>
</evidence>
<keyword evidence="1" id="KW-0723">Serine/threonine-protein kinase</keyword>
<accession>A0A5P2BD31</accession>
<dbReference type="SUPFAM" id="SSF55874">
    <property type="entry name" value="ATPase domain of HSP90 chaperone/DNA topoisomerase II/histidine kinase"/>
    <property type="match status" value="1"/>
</dbReference>
<evidence type="ECO:0000313" key="4">
    <source>
        <dbReference type="Proteomes" id="UP000323046"/>
    </source>
</evidence>
<keyword evidence="1" id="KW-0418">Kinase</keyword>
<keyword evidence="4" id="KW-1185">Reference proteome</keyword>
<dbReference type="Pfam" id="PF13581">
    <property type="entry name" value="HATPase_c_2"/>
    <property type="match status" value="1"/>
</dbReference>
<dbReference type="PANTHER" id="PTHR35526">
    <property type="entry name" value="ANTI-SIGMA-F FACTOR RSBW-RELATED"/>
    <property type="match status" value="1"/>
</dbReference>
<dbReference type="InterPro" id="IPR050267">
    <property type="entry name" value="Anti-sigma-factor_SerPK"/>
</dbReference>
<dbReference type="GO" id="GO:0004674">
    <property type="term" value="F:protein serine/threonine kinase activity"/>
    <property type="evidence" value="ECO:0007669"/>
    <property type="project" value="UniProtKB-KW"/>
</dbReference>
<dbReference type="RefSeq" id="WP_150168764.1">
    <property type="nucleotide sequence ID" value="NZ_CP029193.1"/>
</dbReference>
<dbReference type="Gene3D" id="3.30.565.10">
    <property type="entry name" value="Histidine kinase-like ATPase, C-terminal domain"/>
    <property type="match status" value="1"/>
</dbReference>
<name>A0A5P2BD31_STRVZ</name>
<dbReference type="InterPro" id="IPR036890">
    <property type="entry name" value="HATPase_C_sf"/>
</dbReference>
<keyword evidence="1" id="KW-0808">Transferase</keyword>
<dbReference type="InterPro" id="IPR003594">
    <property type="entry name" value="HATPase_dom"/>
</dbReference>
<feature type="domain" description="Histidine kinase/HSP90-like ATPase" evidence="2">
    <location>
        <begin position="27"/>
        <end position="132"/>
    </location>
</feature>
<protein>
    <recommendedName>
        <fullName evidence="2">Histidine kinase/HSP90-like ATPase domain-containing protein</fullName>
    </recommendedName>
</protein>
<dbReference type="Proteomes" id="UP000323046">
    <property type="component" value="Chromosome"/>
</dbReference>
<proteinExistence type="predicted"/>
<gene>
    <name evidence="3" type="ORF">DEJ47_15420</name>
</gene>
<dbReference type="AlphaFoldDB" id="A0A5P2BD31"/>
<dbReference type="OrthoDB" id="3214274at2"/>
<dbReference type="CDD" id="cd16936">
    <property type="entry name" value="HATPase_RsbW-like"/>
    <property type="match status" value="1"/>
</dbReference>
<organism evidence="3 4">
    <name type="scientific">Streptomyces venezuelae</name>
    <dbReference type="NCBI Taxonomy" id="54571"/>
    <lineage>
        <taxon>Bacteria</taxon>
        <taxon>Bacillati</taxon>
        <taxon>Actinomycetota</taxon>
        <taxon>Actinomycetes</taxon>
        <taxon>Kitasatosporales</taxon>
        <taxon>Streptomycetaceae</taxon>
        <taxon>Streptomyces</taxon>
    </lineage>
</organism>
<evidence type="ECO:0000313" key="3">
    <source>
        <dbReference type="EMBL" id="QES27648.1"/>
    </source>
</evidence>
<dbReference type="EMBL" id="CP029193">
    <property type="protein sequence ID" value="QES27648.1"/>
    <property type="molecule type" value="Genomic_DNA"/>
</dbReference>
<reference evidence="3 4" key="1">
    <citation type="submission" date="2018-05" db="EMBL/GenBank/DDBJ databases">
        <title>Streptomyces venezuelae.</title>
        <authorList>
            <person name="Kim W."/>
            <person name="Lee N."/>
            <person name="Cho B.-K."/>
        </authorList>
    </citation>
    <scope>NUCLEOTIDE SEQUENCE [LARGE SCALE GENOMIC DNA]</scope>
    <source>
        <strain evidence="3 4">ATCC 14583</strain>
    </source>
</reference>
<sequence length="147" mass="15538">MRTATVSPPWSYTLRLPHDPRAPGIGRATLRAVLETYGLGDLTPTAELLAGELLNNAHCHTDGPYALRLRSSSPEGIRVAVWDSNPQIPPGFGKADGGVDSRPPGMAENGRGLHIVRACADRWGSYAMGTGNAGKLLWAEVTPGAGR</sequence>